<dbReference type="InterPro" id="IPR011032">
    <property type="entry name" value="GroES-like_sf"/>
</dbReference>
<dbReference type="PANTHER" id="PTHR45033:SF2">
    <property type="entry name" value="ZINC-TYPE ALCOHOL DEHYDROGENASE-LIKE PROTEIN C1773.06C"/>
    <property type="match status" value="1"/>
</dbReference>
<dbReference type="Gene3D" id="3.40.50.720">
    <property type="entry name" value="NAD(P)-binding Rossmann-like Domain"/>
    <property type="match status" value="1"/>
</dbReference>
<dbReference type="InterPro" id="IPR013149">
    <property type="entry name" value="ADH-like_C"/>
</dbReference>
<dbReference type="SUPFAM" id="SSF50129">
    <property type="entry name" value="GroES-like"/>
    <property type="match status" value="1"/>
</dbReference>
<keyword evidence="3" id="KW-1185">Reference proteome</keyword>
<accession>A0A443IKE2</accession>
<dbReference type="InterPro" id="IPR036291">
    <property type="entry name" value="NAD(P)-bd_dom_sf"/>
</dbReference>
<proteinExistence type="predicted"/>
<evidence type="ECO:0000313" key="3">
    <source>
        <dbReference type="Proteomes" id="UP000285710"/>
    </source>
</evidence>
<evidence type="ECO:0000313" key="2">
    <source>
        <dbReference type="EMBL" id="RWR05195.1"/>
    </source>
</evidence>
<dbReference type="SUPFAM" id="SSF51735">
    <property type="entry name" value="NAD(P)-binding Rossmann-fold domains"/>
    <property type="match status" value="1"/>
</dbReference>
<dbReference type="SMART" id="SM00829">
    <property type="entry name" value="PKS_ER"/>
    <property type="match status" value="1"/>
</dbReference>
<dbReference type="Pfam" id="PF00107">
    <property type="entry name" value="ADH_zinc_N"/>
    <property type="match status" value="1"/>
</dbReference>
<protein>
    <submittedName>
        <fullName evidence="2">NAD(P)-dependent alcohol dehydrogenase</fullName>
    </submittedName>
</protein>
<comment type="caution">
    <text evidence="2">The sequence shown here is derived from an EMBL/GenBank/DDBJ whole genome shotgun (WGS) entry which is preliminary data.</text>
</comment>
<gene>
    <name evidence="2" type="ORF">D2T33_20090</name>
</gene>
<name>A0A443IKE2_9RHOB</name>
<dbReference type="RefSeq" id="WP_128270948.1">
    <property type="nucleotide sequence ID" value="NZ_SAUW01000039.1"/>
</dbReference>
<dbReference type="EMBL" id="SAUW01000039">
    <property type="protein sequence ID" value="RWR05195.1"/>
    <property type="molecule type" value="Genomic_DNA"/>
</dbReference>
<dbReference type="AlphaFoldDB" id="A0A443IKE2"/>
<dbReference type="InterPro" id="IPR013154">
    <property type="entry name" value="ADH-like_N"/>
</dbReference>
<dbReference type="InterPro" id="IPR020843">
    <property type="entry name" value="ER"/>
</dbReference>
<feature type="domain" description="Enoyl reductase (ER)" evidence="1">
    <location>
        <begin position="11"/>
        <end position="333"/>
    </location>
</feature>
<reference evidence="2 3" key="1">
    <citation type="submission" date="2019-01" db="EMBL/GenBank/DDBJ databases">
        <title>Sinorhodobacter populi sp. nov. isolated from the symptomatic bark tissue of Populus euramericana canker.</title>
        <authorList>
            <person name="Xu G."/>
        </authorList>
    </citation>
    <scope>NUCLEOTIDE SEQUENCE [LARGE SCALE GENOMIC DNA]</scope>
    <source>
        <strain evidence="2 3">2D-5</strain>
    </source>
</reference>
<dbReference type="CDD" id="cd08276">
    <property type="entry name" value="MDR7"/>
    <property type="match status" value="1"/>
</dbReference>
<dbReference type="Proteomes" id="UP000285710">
    <property type="component" value="Unassembled WGS sequence"/>
</dbReference>
<organism evidence="2 3">
    <name type="scientific">Paenirhodobacter populi</name>
    <dbReference type="NCBI Taxonomy" id="2306993"/>
    <lineage>
        <taxon>Bacteria</taxon>
        <taxon>Pseudomonadati</taxon>
        <taxon>Pseudomonadota</taxon>
        <taxon>Alphaproteobacteria</taxon>
        <taxon>Rhodobacterales</taxon>
        <taxon>Rhodobacter group</taxon>
        <taxon>Paenirhodobacter</taxon>
    </lineage>
</organism>
<dbReference type="Pfam" id="PF08240">
    <property type="entry name" value="ADH_N"/>
    <property type="match status" value="1"/>
</dbReference>
<dbReference type="PANTHER" id="PTHR45033">
    <property type="match status" value="1"/>
</dbReference>
<reference evidence="2 3" key="2">
    <citation type="submission" date="2019-01" db="EMBL/GenBank/DDBJ databases">
        <authorList>
            <person name="Li Y."/>
        </authorList>
    </citation>
    <scope>NUCLEOTIDE SEQUENCE [LARGE SCALE GENOMIC DNA]</scope>
    <source>
        <strain evidence="2 3">2D-5</strain>
    </source>
</reference>
<evidence type="ECO:0000259" key="1">
    <source>
        <dbReference type="SMART" id="SM00829"/>
    </source>
</evidence>
<sequence>MKRWILKKGVDTVDGLVQETVAVPQPGPGEVRLRVHAAALNYRDHLILGDATGAWRPNGDLIPVADGAGVIDAVGEGVTQWSEGDRVTTVYLRDFPVWPPNADMGLGLGSADENGVLAEYVVLPATRVTRAPGNLSLVKAATIPCAAVTAWTALTGAYPLQRGQKVLMLGTGGVSLFAVDLAKAIGAEVFVTSSREDKSRRLKDLGVAATFDYKADPEWGKSVFEATGGVDKVVNTAGFGSVNQCVQALAYGGDIAVIGLMTFGDVIDPSLFLAKGVSLRGIPVGSRQQQEELVAFIEANDIKPIIWKTFGFDEAKEAYEAQVSPDIFGKVVIRITDE</sequence>
<dbReference type="InterPro" id="IPR052711">
    <property type="entry name" value="Zinc_ADH-like"/>
</dbReference>
<dbReference type="Gene3D" id="3.90.180.10">
    <property type="entry name" value="Medium-chain alcohol dehydrogenases, catalytic domain"/>
    <property type="match status" value="1"/>
</dbReference>
<dbReference type="GO" id="GO:0016491">
    <property type="term" value="F:oxidoreductase activity"/>
    <property type="evidence" value="ECO:0007669"/>
    <property type="project" value="InterPro"/>
</dbReference>